<feature type="transmembrane region" description="Helical" evidence="6">
    <location>
        <begin position="208"/>
        <end position="226"/>
    </location>
</feature>
<evidence type="ECO:0000256" key="6">
    <source>
        <dbReference type="SAM" id="Phobius"/>
    </source>
</evidence>
<dbReference type="Pfam" id="PF02653">
    <property type="entry name" value="BPD_transp_2"/>
    <property type="match status" value="1"/>
</dbReference>
<feature type="transmembrane region" description="Helical" evidence="6">
    <location>
        <begin position="306"/>
        <end position="325"/>
    </location>
</feature>
<dbReference type="InterPro" id="IPR001851">
    <property type="entry name" value="ABC_transp_permease"/>
</dbReference>
<gene>
    <name evidence="7" type="ORF">Q2T52_22760</name>
</gene>
<keyword evidence="3 6" id="KW-0812">Transmembrane</keyword>
<keyword evidence="8" id="KW-1185">Reference proteome</keyword>
<feature type="transmembrane region" description="Helical" evidence="6">
    <location>
        <begin position="161"/>
        <end position="180"/>
    </location>
</feature>
<sequence>MTVQSLSIAQIKRRPSVGTLRLAEAIIIPVAALIVSALIFSIFLLVLDKSPITFFTLIWTGGFGSSFSFQNTLQRAAPLILTGLAFAVPARIGLTMIGGEGALVLGGLSAAAIAIPLVSAGVPAFLTLPVMAIAAMLAGGLWIGFAGWLRYYRGVNETISSLLLSYIAIATMNFFVEGILRDPASANKPSTMPIGDAYRIGAIPGTQVHWGLAAGLILAVVLHILMTRTTFGFAARVTGGNARAALAQGLPVGKLIVICTMIAGACAGLAGFYEVAAVHGQANASLVAGYGFTGILVAFLARQVPLAVIPVAILFGALNAAGGVIQRRMGMPDATVLVLQGLIFVVLLTSETFYGRIPFLQPKRVEDRT</sequence>
<dbReference type="RefSeq" id="WP_302079254.1">
    <property type="nucleotide sequence ID" value="NZ_JAUKWQ010000011.1"/>
</dbReference>
<keyword evidence="2" id="KW-1003">Cell membrane</keyword>
<comment type="subcellular location">
    <subcellularLocation>
        <location evidence="1">Cell membrane</location>
        <topology evidence="1">Multi-pass membrane protein</topology>
    </subcellularLocation>
</comment>
<feature type="transmembrane region" description="Helical" evidence="6">
    <location>
        <begin position="128"/>
        <end position="149"/>
    </location>
</feature>
<organism evidence="7 8">
    <name type="scientific">Rhizobium oryzicola</name>
    <dbReference type="NCBI Taxonomy" id="1232668"/>
    <lineage>
        <taxon>Bacteria</taxon>
        <taxon>Pseudomonadati</taxon>
        <taxon>Pseudomonadota</taxon>
        <taxon>Alphaproteobacteria</taxon>
        <taxon>Hyphomicrobiales</taxon>
        <taxon>Rhizobiaceae</taxon>
        <taxon>Rhizobium/Agrobacterium group</taxon>
        <taxon>Rhizobium</taxon>
    </lineage>
</organism>
<evidence type="ECO:0000313" key="8">
    <source>
        <dbReference type="Proteomes" id="UP001169006"/>
    </source>
</evidence>
<evidence type="ECO:0000256" key="3">
    <source>
        <dbReference type="ARBA" id="ARBA00022692"/>
    </source>
</evidence>
<protein>
    <submittedName>
        <fullName evidence="7">ABC transporter permease</fullName>
    </submittedName>
</protein>
<proteinExistence type="predicted"/>
<keyword evidence="5 6" id="KW-0472">Membrane</keyword>
<evidence type="ECO:0000256" key="2">
    <source>
        <dbReference type="ARBA" id="ARBA00022475"/>
    </source>
</evidence>
<feature type="transmembrane region" description="Helical" evidence="6">
    <location>
        <begin position="255"/>
        <end position="276"/>
    </location>
</feature>
<feature type="transmembrane region" description="Helical" evidence="6">
    <location>
        <begin position="26"/>
        <end position="47"/>
    </location>
</feature>
<evidence type="ECO:0000313" key="7">
    <source>
        <dbReference type="EMBL" id="MDO1584920.1"/>
    </source>
</evidence>
<comment type="caution">
    <text evidence="7">The sequence shown here is derived from an EMBL/GenBank/DDBJ whole genome shotgun (WGS) entry which is preliminary data.</text>
</comment>
<keyword evidence="4 6" id="KW-1133">Transmembrane helix</keyword>
<dbReference type="CDD" id="cd06580">
    <property type="entry name" value="TM_PBP1_transp_TpRbsC_like"/>
    <property type="match status" value="1"/>
</dbReference>
<feature type="transmembrane region" description="Helical" evidence="6">
    <location>
        <begin position="282"/>
        <end position="301"/>
    </location>
</feature>
<reference evidence="7" key="2">
    <citation type="submission" date="2023-07" db="EMBL/GenBank/DDBJ databases">
        <authorList>
            <person name="Sun H."/>
        </authorList>
    </citation>
    <scope>NUCLEOTIDE SEQUENCE</scope>
    <source>
        <strain evidence="7">05753</strain>
    </source>
</reference>
<evidence type="ECO:0000256" key="4">
    <source>
        <dbReference type="ARBA" id="ARBA00022989"/>
    </source>
</evidence>
<dbReference type="PANTHER" id="PTHR47089:SF1">
    <property type="entry name" value="GUANOSINE ABC TRANSPORTER PERMEASE PROTEIN NUPP"/>
    <property type="match status" value="1"/>
</dbReference>
<feature type="transmembrane region" description="Helical" evidence="6">
    <location>
        <begin position="101"/>
        <end position="122"/>
    </location>
</feature>
<feature type="transmembrane region" description="Helical" evidence="6">
    <location>
        <begin position="337"/>
        <end position="354"/>
    </location>
</feature>
<evidence type="ECO:0000256" key="1">
    <source>
        <dbReference type="ARBA" id="ARBA00004651"/>
    </source>
</evidence>
<reference evidence="7" key="1">
    <citation type="journal article" date="2015" name="Int. J. Syst. Evol. Microbiol.">
        <title>Rhizobium oryzicola sp. nov., potential plant-growth-promoting endophytic bacteria isolated from rice roots.</title>
        <authorList>
            <person name="Zhang X.X."/>
            <person name="Gao J.S."/>
            <person name="Cao Y.H."/>
            <person name="Sheirdil R.A."/>
            <person name="Wang X.C."/>
            <person name="Zhang L."/>
        </authorList>
    </citation>
    <scope>NUCLEOTIDE SEQUENCE</scope>
    <source>
        <strain evidence="7">05753</strain>
    </source>
</reference>
<evidence type="ECO:0000256" key="5">
    <source>
        <dbReference type="ARBA" id="ARBA00023136"/>
    </source>
</evidence>
<accession>A0ABT8T2X5</accession>
<dbReference type="EMBL" id="JAUKWQ010000011">
    <property type="protein sequence ID" value="MDO1584920.1"/>
    <property type="molecule type" value="Genomic_DNA"/>
</dbReference>
<dbReference type="PANTHER" id="PTHR47089">
    <property type="entry name" value="ABC TRANSPORTER, PERMEASE PROTEIN"/>
    <property type="match status" value="1"/>
</dbReference>
<name>A0ABT8T2X5_9HYPH</name>
<dbReference type="Proteomes" id="UP001169006">
    <property type="component" value="Unassembled WGS sequence"/>
</dbReference>
<feature type="transmembrane region" description="Helical" evidence="6">
    <location>
        <begin position="76"/>
        <end position="94"/>
    </location>
</feature>